<organism evidence="1 2">
    <name type="scientific">Allocoleopsis franciscana PCC 7113</name>
    <dbReference type="NCBI Taxonomy" id="1173027"/>
    <lineage>
        <taxon>Bacteria</taxon>
        <taxon>Bacillati</taxon>
        <taxon>Cyanobacteriota</taxon>
        <taxon>Cyanophyceae</taxon>
        <taxon>Coleofasciculales</taxon>
        <taxon>Coleofasciculaceae</taxon>
        <taxon>Allocoleopsis</taxon>
        <taxon>Allocoleopsis franciscana</taxon>
    </lineage>
</organism>
<proteinExistence type="predicted"/>
<dbReference type="HOGENOM" id="CLU_2118249_0_0_3"/>
<gene>
    <name evidence="1" type="ORF">Mic7113_4409</name>
</gene>
<protein>
    <submittedName>
        <fullName evidence="1">Uncharacterized protein</fullName>
    </submittedName>
</protein>
<reference evidence="1 2" key="1">
    <citation type="submission" date="2012-06" db="EMBL/GenBank/DDBJ databases">
        <title>Finished chromosome of genome of Microcoleus sp. PCC 7113.</title>
        <authorList>
            <consortium name="US DOE Joint Genome Institute"/>
            <person name="Gugger M."/>
            <person name="Coursin T."/>
            <person name="Rippka R."/>
            <person name="Tandeau De Marsac N."/>
            <person name="Huntemann M."/>
            <person name="Wei C.-L."/>
            <person name="Han J."/>
            <person name="Detter J.C."/>
            <person name="Han C."/>
            <person name="Tapia R."/>
            <person name="Chen A."/>
            <person name="Kyrpides N."/>
            <person name="Mavromatis K."/>
            <person name="Markowitz V."/>
            <person name="Szeto E."/>
            <person name="Ivanova N."/>
            <person name="Pagani I."/>
            <person name="Pati A."/>
            <person name="Goodwin L."/>
            <person name="Nordberg H.P."/>
            <person name="Cantor M.N."/>
            <person name="Hua S.X."/>
            <person name="Woyke T."/>
            <person name="Kerfeld C.A."/>
        </authorList>
    </citation>
    <scope>NUCLEOTIDE SEQUENCE [LARGE SCALE GENOMIC DNA]</scope>
    <source>
        <strain evidence="1 2">PCC 7113</strain>
    </source>
</reference>
<dbReference type="RefSeq" id="WP_015184240.1">
    <property type="nucleotide sequence ID" value="NC_019738.1"/>
</dbReference>
<dbReference type="AlphaFoldDB" id="K9WK23"/>
<dbReference type="KEGG" id="mic:Mic7113_4409"/>
<evidence type="ECO:0000313" key="1">
    <source>
        <dbReference type="EMBL" id="AFZ20104.1"/>
    </source>
</evidence>
<sequence>MKLNFTPITLAIALGLNTAWFVREPTKVAANDRFGFSPSDANQLGRDLAPSLPQNPWQQRMNQEILCLLERNRVSRESFCKTEASFQNNVDIQEELKRIPQLQPHIPNPSSIER</sequence>
<keyword evidence="2" id="KW-1185">Reference proteome</keyword>
<name>K9WK23_9CYAN</name>
<dbReference type="EMBL" id="CP003630">
    <property type="protein sequence ID" value="AFZ20104.1"/>
    <property type="molecule type" value="Genomic_DNA"/>
</dbReference>
<dbReference type="Proteomes" id="UP000010471">
    <property type="component" value="Chromosome"/>
</dbReference>
<evidence type="ECO:0000313" key="2">
    <source>
        <dbReference type="Proteomes" id="UP000010471"/>
    </source>
</evidence>
<accession>K9WK23</accession>